<organism evidence="2 3">
    <name type="scientific">Candidatus Erwinia dacicola</name>
    <dbReference type="NCBI Taxonomy" id="252393"/>
    <lineage>
        <taxon>Bacteria</taxon>
        <taxon>Pseudomonadati</taxon>
        <taxon>Pseudomonadota</taxon>
        <taxon>Gammaproteobacteria</taxon>
        <taxon>Enterobacterales</taxon>
        <taxon>Erwiniaceae</taxon>
        <taxon>Erwinia</taxon>
    </lineage>
</organism>
<gene>
    <name evidence="2" type="ORF">ACZ87_00644</name>
</gene>
<name>A0A328TSI6_9GAMM</name>
<sequence>MNVNIITRILTLNSLISLALSIMTFATYGSGITLKNKQFALLKNSAIYQPGTVMSASISFMSLCLIAGFSMENSHIYYPSWASPLTTIDGYTGFLTPEGLLIVLSGGSLRVTVMNTKNNRVSTGLNFGSQGKMTLSGPGVKNDNACWTIDMVRNNNTSGSSLDGNINVSIYVPENVLPGTYTLPPLWVGRYGMTYMQDRTIVDRNDIITVLDTSPKCTVNIPVTINFGTITPQSSSGVLLGRKDGSINYQCTGYNPVVDITMRATSTSQKENNNTLYLVRNGASTILARLQGVIDSVGSSECDASVKRISFDGRPISLGRVANNSSGQLPISWLLCTPAGGINDFGSGKATATLEFDWK</sequence>
<feature type="transmembrane region" description="Helical" evidence="1">
    <location>
        <begin position="46"/>
        <end position="71"/>
    </location>
</feature>
<dbReference type="Proteomes" id="UP000244334">
    <property type="component" value="Unassembled WGS sequence"/>
</dbReference>
<evidence type="ECO:0000256" key="1">
    <source>
        <dbReference type="SAM" id="Phobius"/>
    </source>
</evidence>
<proteinExistence type="predicted"/>
<keyword evidence="1" id="KW-0812">Transmembrane</keyword>
<protein>
    <submittedName>
        <fullName evidence="2">Fimbrial family protein</fullName>
    </submittedName>
</protein>
<dbReference type="SUPFAM" id="SSF49401">
    <property type="entry name" value="Bacterial adhesins"/>
    <property type="match status" value="1"/>
</dbReference>
<dbReference type="InterPro" id="IPR008966">
    <property type="entry name" value="Adhesion_dom_sf"/>
</dbReference>
<dbReference type="EMBL" id="LJAM02000028">
    <property type="protein sequence ID" value="RAP72542.1"/>
    <property type="molecule type" value="Genomic_DNA"/>
</dbReference>
<dbReference type="RefSeq" id="WP_148127503.1">
    <property type="nucleotide sequence ID" value="NZ_LJAM02000028.1"/>
</dbReference>
<evidence type="ECO:0000313" key="2">
    <source>
        <dbReference type="EMBL" id="RAP72542.1"/>
    </source>
</evidence>
<comment type="caution">
    <text evidence="2">The sequence shown here is derived from an EMBL/GenBank/DDBJ whole genome shotgun (WGS) entry which is preliminary data.</text>
</comment>
<dbReference type="AlphaFoldDB" id="A0A328TSI6"/>
<evidence type="ECO:0000313" key="3">
    <source>
        <dbReference type="Proteomes" id="UP000244334"/>
    </source>
</evidence>
<keyword evidence="1" id="KW-1133">Transmembrane helix</keyword>
<dbReference type="OrthoDB" id="6623403at2"/>
<keyword evidence="1" id="KW-0472">Membrane</keyword>
<reference evidence="2" key="1">
    <citation type="submission" date="2018-04" db="EMBL/GenBank/DDBJ databases">
        <title>Genomes of the Obligate Erwinia dacicola and Facultative Enterobacter sp. OLF Endosymbionts of the Olive Fruit fly, Bactrocera oleae.</title>
        <authorList>
            <person name="Estes A.M."/>
            <person name="Hearn D.J."/>
            <person name="Agarwal S."/>
            <person name="Pierson E.A."/>
            <person name="Dunning-Hotopp J.C."/>
        </authorList>
    </citation>
    <scope>NUCLEOTIDE SEQUENCE [LARGE SCALE GENOMIC DNA]</scope>
    <source>
        <strain evidence="2">Oroville</strain>
    </source>
</reference>
<keyword evidence="3" id="KW-1185">Reference proteome</keyword>
<accession>A0A328TSI6</accession>
<feature type="transmembrane region" description="Helical" evidence="1">
    <location>
        <begin position="12"/>
        <end position="34"/>
    </location>
</feature>